<evidence type="ECO:0000313" key="1">
    <source>
        <dbReference type="EMBL" id="OKH95432.1"/>
    </source>
</evidence>
<sequence>MADKIRVTVVMEYAPMKEHYRGASTVAEMAAFDEDVNHFIEFPGEYLDDVVSVTYEGIADA</sequence>
<reference evidence="1 2" key="1">
    <citation type="submission" date="2015-06" db="EMBL/GenBank/DDBJ databases">
        <title>Cloning and characterization of the uncialamcin biosynthetic gene cluster.</title>
        <authorList>
            <person name="Yan X."/>
            <person name="Huang T."/>
            <person name="Ge H."/>
            <person name="Shen B."/>
        </authorList>
    </citation>
    <scope>NUCLEOTIDE SEQUENCE [LARGE SCALE GENOMIC DNA]</scope>
    <source>
        <strain evidence="1 2">DCA2648</strain>
    </source>
</reference>
<name>A0A1Q4VC34_9ACTN</name>
<dbReference type="RefSeq" id="WP_073782568.1">
    <property type="nucleotide sequence ID" value="NZ_LFBV01000001.1"/>
</dbReference>
<protein>
    <submittedName>
        <fullName evidence="1">Uncharacterized protein</fullName>
    </submittedName>
</protein>
<dbReference type="EMBL" id="LFBV01000001">
    <property type="protein sequence ID" value="OKH95432.1"/>
    <property type="molecule type" value="Genomic_DNA"/>
</dbReference>
<gene>
    <name evidence="1" type="ORF">AB852_00810</name>
</gene>
<evidence type="ECO:0000313" key="2">
    <source>
        <dbReference type="Proteomes" id="UP000186455"/>
    </source>
</evidence>
<dbReference type="Proteomes" id="UP000186455">
    <property type="component" value="Unassembled WGS sequence"/>
</dbReference>
<comment type="caution">
    <text evidence="1">The sequence shown here is derived from an EMBL/GenBank/DDBJ whole genome shotgun (WGS) entry which is preliminary data.</text>
</comment>
<accession>A0A1Q4VC34</accession>
<keyword evidence="2" id="KW-1185">Reference proteome</keyword>
<organism evidence="1 2">
    <name type="scientific">Streptomyces uncialis</name>
    <dbReference type="NCBI Taxonomy" id="1048205"/>
    <lineage>
        <taxon>Bacteria</taxon>
        <taxon>Bacillati</taxon>
        <taxon>Actinomycetota</taxon>
        <taxon>Actinomycetes</taxon>
        <taxon>Kitasatosporales</taxon>
        <taxon>Streptomycetaceae</taxon>
        <taxon>Streptomyces</taxon>
    </lineage>
</organism>
<proteinExistence type="predicted"/>
<dbReference type="STRING" id="1048205.AB852_00810"/>
<dbReference type="AlphaFoldDB" id="A0A1Q4VC34"/>